<dbReference type="PANTHER" id="PTHR36840">
    <property type="entry name" value="BLL5714 PROTEIN"/>
    <property type="match status" value="1"/>
</dbReference>
<keyword evidence="4" id="KW-1185">Reference proteome</keyword>
<keyword evidence="2" id="KW-1133">Transmembrane helix</keyword>
<feature type="transmembrane region" description="Helical" evidence="2">
    <location>
        <begin position="130"/>
        <end position="151"/>
    </location>
</feature>
<protein>
    <submittedName>
        <fullName evidence="3">Uncharacterized protein</fullName>
    </submittedName>
</protein>
<feature type="transmembrane region" description="Helical" evidence="2">
    <location>
        <begin position="38"/>
        <end position="55"/>
    </location>
</feature>
<dbReference type="AlphaFoldDB" id="A0AAD3H8Y1"/>
<feature type="transmembrane region" description="Helical" evidence="2">
    <location>
        <begin position="204"/>
        <end position="228"/>
    </location>
</feature>
<reference evidence="3 4" key="1">
    <citation type="journal article" date="2021" name="Sci. Rep.">
        <title>The genome of the diatom Chaetoceros tenuissimus carries an ancient integrated fragment of an extant virus.</title>
        <authorList>
            <person name="Hongo Y."/>
            <person name="Kimura K."/>
            <person name="Takaki Y."/>
            <person name="Yoshida Y."/>
            <person name="Baba S."/>
            <person name="Kobayashi G."/>
            <person name="Nagasaki K."/>
            <person name="Hano T."/>
            <person name="Tomaru Y."/>
        </authorList>
    </citation>
    <scope>NUCLEOTIDE SEQUENCE [LARGE SCALE GENOMIC DNA]</scope>
    <source>
        <strain evidence="3 4">NIES-3715</strain>
    </source>
</reference>
<keyword evidence="2" id="KW-0472">Membrane</keyword>
<feature type="transmembrane region" description="Helical" evidence="2">
    <location>
        <begin position="61"/>
        <end position="79"/>
    </location>
</feature>
<feature type="transmembrane region" description="Helical" evidence="2">
    <location>
        <begin position="391"/>
        <end position="412"/>
    </location>
</feature>
<evidence type="ECO:0000256" key="2">
    <source>
        <dbReference type="SAM" id="Phobius"/>
    </source>
</evidence>
<feature type="transmembrane region" description="Helical" evidence="2">
    <location>
        <begin position="278"/>
        <end position="297"/>
    </location>
</feature>
<accession>A0AAD3H8Y1</accession>
<organism evidence="3 4">
    <name type="scientific">Chaetoceros tenuissimus</name>
    <dbReference type="NCBI Taxonomy" id="426638"/>
    <lineage>
        <taxon>Eukaryota</taxon>
        <taxon>Sar</taxon>
        <taxon>Stramenopiles</taxon>
        <taxon>Ochrophyta</taxon>
        <taxon>Bacillariophyta</taxon>
        <taxon>Coscinodiscophyceae</taxon>
        <taxon>Chaetocerotophycidae</taxon>
        <taxon>Chaetocerotales</taxon>
        <taxon>Chaetocerotaceae</taxon>
        <taxon>Chaetoceros</taxon>
    </lineage>
</organism>
<evidence type="ECO:0000313" key="3">
    <source>
        <dbReference type="EMBL" id="GFH54586.1"/>
    </source>
</evidence>
<feature type="transmembrane region" description="Helical" evidence="2">
    <location>
        <begin position="433"/>
        <end position="456"/>
    </location>
</feature>
<dbReference type="EMBL" id="BLLK01000047">
    <property type="protein sequence ID" value="GFH54586.1"/>
    <property type="molecule type" value="Genomic_DNA"/>
</dbReference>
<comment type="caution">
    <text evidence="3">The sequence shown here is derived from an EMBL/GenBank/DDBJ whole genome shotgun (WGS) entry which is preliminary data.</text>
</comment>
<sequence>MVESSHHEHADKAFFAAPKQRQFWGDLQILPHVNWGDLYFDLFYVAAAYNLASVIKADTTWTGMLYFASLFGPIFYSFWQFKMTYDSKFEMPNDVLHRVLEILQLIALSTSVLNIRSVDFMSHGADHPESFLYCLGILGGTSLNILLSAEIRFYWDMNQEAKSSAEFDMKQNLLSLLSSLAATVYSGLLYYTDYGTAGSIYHGPLLILLVNWLTRPFQLIYLMSSAVSRYDDIKKYSVPMNIDFVIHRYGEWTMLMLGESILSLLIVNDISRKNESSYYLTFYLGIISVTLLQFLYFKSQPHDADHHAMRRTRNAGILYSSIIQFYSASLILVGVSYKMLLSEYTSEYDSYDNDTSYSSQYGDNSETLRFLGGGASGANKKFTVEERRQRIATLFCCALASSFIFLDIMSLAHSGIKITSARCNCPVKGHFRAVPVLLVVVSRLLLVAFLYALSQFVIDPEYVVLTGLCTIILQVCLRFMGKHFFPSLAILEMEKSEFEHHNEIEEEKWPNVTEPRSIPQVDAPEAQVEA</sequence>
<dbReference type="Pfam" id="PF06772">
    <property type="entry name" value="LtrA"/>
    <property type="match status" value="1"/>
</dbReference>
<feature type="transmembrane region" description="Helical" evidence="2">
    <location>
        <begin position="172"/>
        <end position="192"/>
    </location>
</feature>
<keyword evidence="2" id="KW-0812">Transmembrane</keyword>
<feature type="region of interest" description="Disordered" evidence="1">
    <location>
        <begin position="504"/>
        <end position="530"/>
    </location>
</feature>
<evidence type="ECO:0000256" key="1">
    <source>
        <dbReference type="SAM" id="MobiDB-lite"/>
    </source>
</evidence>
<gene>
    <name evidence="3" type="ORF">CTEN210_11062</name>
</gene>
<dbReference type="InterPro" id="IPR010640">
    <property type="entry name" value="Low_temperature_requirement_A"/>
</dbReference>
<dbReference type="PANTHER" id="PTHR36840:SF1">
    <property type="entry name" value="BLL5714 PROTEIN"/>
    <property type="match status" value="1"/>
</dbReference>
<proteinExistence type="predicted"/>
<name>A0AAD3H8Y1_9STRA</name>
<dbReference type="Proteomes" id="UP001054902">
    <property type="component" value="Unassembled WGS sequence"/>
</dbReference>
<feature type="transmembrane region" description="Helical" evidence="2">
    <location>
        <begin position="317"/>
        <end position="337"/>
    </location>
</feature>
<evidence type="ECO:0000313" key="4">
    <source>
        <dbReference type="Proteomes" id="UP001054902"/>
    </source>
</evidence>
<feature type="transmembrane region" description="Helical" evidence="2">
    <location>
        <begin position="462"/>
        <end position="480"/>
    </location>
</feature>